<feature type="domain" description="UspA" evidence="2">
    <location>
        <begin position="10"/>
        <end position="153"/>
    </location>
</feature>
<dbReference type="PANTHER" id="PTHR46553:SF3">
    <property type="entry name" value="ADENINE NUCLEOTIDE ALPHA HYDROLASES-LIKE SUPERFAMILY PROTEIN"/>
    <property type="match status" value="1"/>
</dbReference>
<keyword evidence="4" id="KW-1185">Reference proteome</keyword>
<organism evidence="3 4">
    <name type="scientific">Jiangella alba</name>
    <dbReference type="NCBI Taxonomy" id="561176"/>
    <lineage>
        <taxon>Bacteria</taxon>
        <taxon>Bacillati</taxon>
        <taxon>Actinomycetota</taxon>
        <taxon>Actinomycetes</taxon>
        <taxon>Jiangellales</taxon>
        <taxon>Jiangellaceae</taxon>
        <taxon>Jiangella</taxon>
    </lineage>
</organism>
<dbReference type="InterPro" id="IPR006015">
    <property type="entry name" value="Universal_stress_UspA"/>
</dbReference>
<dbReference type="STRING" id="561176.SAMN04488561_2351"/>
<reference evidence="4" key="1">
    <citation type="submission" date="2016-10" db="EMBL/GenBank/DDBJ databases">
        <authorList>
            <person name="Varghese N."/>
            <person name="Submissions S."/>
        </authorList>
    </citation>
    <scope>NUCLEOTIDE SEQUENCE [LARGE SCALE GENOMIC DNA]</scope>
    <source>
        <strain evidence="4">DSM 45237</strain>
    </source>
</reference>
<dbReference type="Gene3D" id="3.40.50.620">
    <property type="entry name" value="HUPs"/>
    <property type="match status" value="2"/>
</dbReference>
<sequence length="298" mass="30949">MWNVLDATDRPIVAGIDGRPESEAALHWAVAAARARRTPLRVVLVADASELQRYVPYRPDVHGETFMVPARPHRHPSDDDLDRAVAIARLHLPPGAVTGRRAPGAAATALIEDSADAAMLVVGTRRRGPLAAAALGSVSATVAAHARCPVVVVGAEPPGSGAGLPVVAGIADDRAADGVLDFAFREASVRRVPLTVLHAGRADPGLAPRLANYASRYRDVPVTAHLSGDGAAEALTAASARAQLVVVGSRRRGRVAGLVLGSVGRQLLHEAGCPVAVVHPARARTPRRTVVRPAEAPL</sequence>
<accession>A0A1H5L0P1</accession>
<dbReference type="InterPro" id="IPR006016">
    <property type="entry name" value="UspA"/>
</dbReference>
<proteinExistence type="inferred from homology"/>
<dbReference type="PRINTS" id="PR01438">
    <property type="entry name" value="UNVRSLSTRESS"/>
</dbReference>
<name>A0A1H5L0P1_9ACTN</name>
<dbReference type="Pfam" id="PF00582">
    <property type="entry name" value="Usp"/>
    <property type="match status" value="2"/>
</dbReference>
<evidence type="ECO:0000313" key="4">
    <source>
        <dbReference type="Proteomes" id="UP000181980"/>
    </source>
</evidence>
<comment type="similarity">
    <text evidence="1">Belongs to the universal stress protein A family.</text>
</comment>
<gene>
    <name evidence="3" type="ORF">SAMN04488561_2351</name>
</gene>
<evidence type="ECO:0000259" key="2">
    <source>
        <dbReference type="Pfam" id="PF00582"/>
    </source>
</evidence>
<dbReference type="EMBL" id="FNUC01000003">
    <property type="protein sequence ID" value="SEE70662.1"/>
    <property type="molecule type" value="Genomic_DNA"/>
</dbReference>
<evidence type="ECO:0000256" key="1">
    <source>
        <dbReference type="ARBA" id="ARBA00008791"/>
    </source>
</evidence>
<dbReference type="AlphaFoldDB" id="A0A1H5L0P1"/>
<dbReference type="SUPFAM" id="SSF52402">
    <property type="entry name" value="Adenine nucleotide alpha hydrolases-like"/>
    <property type="match status" value="2"/>
</dbReference>
<dbReference type="InterPro" id="IPR014729">
    <property type="entry name" value="Rossmann-like_a/b/a_fold"/>
</dbReference>
<protein>
    <submittedName>
        <fullName evidence="3">Nucleotide-binding universal stress protein, UspA family</fullName>
    </submittedName>
</protein>
<feature type="domain" description="UspA" evidence="2">
    <location>
        <begin position="225"/>
        <end position="279"/>
    </location>
</feature>
<dbReference type="PANTHER" id="PTHR46553">
    <property type="entry name" value="ADENINE NUCLEOTIDE ALPHA HYDROLASES-LIKE SUPERFAMILY PROTEIN"/>
    <property type="match status" value="1"/>
</dbReference>
<evidence type="ECO:0000313" key="3">
    <source>
        <dbReference type="EMBL" id="SEE70662.1"/>
    </source>
</evidence>
<dbReference type="Proteomes" id="UP000181980">
    <property type="component" value="Unassembled WGS sequence"/>
</dbReference>